<reference evidence="2" key="1">
    <citation type="submission" date="2022-07" db="EMBL/GenBank/DDBJ databases">
        <title>Phylogenomic reconstructions and comparative analyses of Kickxellomycotina fungi.</title>
        <authorList>
            <person name="Reynolds N.K."/>
            <person name="Stajich J.E."/>
            <person name="Barry K."/>
            <person name="Grigoriev I.V."/>
            <person name="Crous P."/>
            <person name="Smith M.E."/>
        </authorList>
    </citation>
    <scope>NUCLEOTIDE SEQUENCE</scope>
    <source>
        <strain evidence="2">RSA 567</strain>
    </source>
</reference>
<dbReference type="PANTHER" id="PTHR28265">
    <property type="entry name" value="MAINTENANCE OF TELOMERE CAPPING PROTEIN 1"/>
    <property type="match status" value="1"/>
</dbReference>
<sequence>TNFKSSVSSVMHTIAPPIPEHDVYNVYHALNLDQVAGLDEVVYRAFDQVLEHYRAGEVLTKPSKAFKHAKEFHVRQGDKLALPRGYEEAFHRAEAIVDLMIKDDCHHVLKRQSDSSPPSDQHQHHHHSERALDSVVRNCPLLFVLQPCVVSPIMGTELMVVCGVLVDPVNDIHIRNTSQSLSVRSWTAHYKDPDTMEYGLLIDNAQLCIREMAHEYLARRNHYHHANQHH</sequence>
<protein>
    <submittedName>
        <fullName evidence="2">Uncharacterized protein</fullName>
    </submittedName>
</protein>
<accession>A0A9W8AX15</accession>
<proteinExistence type="predicted"/>
<keyword evidence="3" id="KW-1185">Reference proteome</keyword>
<name>A0A9W8AX15_9FUNG</name>
<dbReference type="InterPro" id="IPR018814">
    <property type="entry name" value="DUF5427"/>
</dbReference>
<dbReference type="PANTHER" id="PTHR28265:SF1">
    <property type="entry name" value="MAINTENANCE OF TELOMERE CAPPING PROTEIN 1"/>
    <property type="match status" value="1"/>
</dbReference>
<feature type="non-terminal residue" evidence="2">
    <location>
        <position position="1"/>
    </location>
</feature>
<organism evidence="2 3">
    <name type="scientific">Dimargaris verticillata</name>
    <dbReference type="NCBI Taxonomy" id="2761393"/>
    <lineage>
        <taxon>Eukaryota</taxon>
        <taxon>Fungi</taxon>
        <taxon>Fungi incertae sedis</taxon>
        <taxon>Zoopagomycota</taxon>
        <taxon>Kickxellomycotina</taxon>
        <taxon>Dimargaritomycetes</taxon>
        <taxon>Dimargaritales</taxon>
        <taxon>Dimargaritaceae</taxon>
        <taxon>Dimargaris</taxon>
    </lineage>
</organism>
<dbReference type="AlphaFoldDB" id="A0A9W8AX15"/>
<comment type="caution">
    <text evidence="2">The sequence shown here is derived from an EMBL/GenBank/DDBJ whole genome shotgun (WGS) entry which is preliminary data.</text>
</comment>
<evidence type="ECO:0000313" key="2">
    <source>
        <dbReference type="EMBL" id="KAJ1970594.1"/>
    </source>
</evidence>
<dbReference type="EMBL" id="JANBQB010001707">
    <property type="protein sequence ID" value="KAJ1970594.1"/>
    <property type="molecule type" value="Genomic_DNA"/>
</dbReference>
<gene>
    <name evidence="2" type="ORF">H4R34_006011</name>
</gene>
<evidence type="ECO:0000313" key="3">
    <source>
        <dbReference type="Proteomes" id="UP001151582"/>
    </source>
</evidence>
<dbReference type="Proteomes" id="UP001151582">
    <property type="component" value="Unassembled WGS sequence"/>
</dbReference>
<feature type="region of interest" description="Disordered" evidence="1">
    <location>
        <begin position="110"/>
        <end position="129"/>
    </location>
</feature>
<dbReference type="OrthoDB" id="5594977at2759"/>
<evidence type="ECO:0000256" key="1">
    <source>
        <dbReference type="SAM" id="MobiDB-lite"/>
    </source>
</evidence>